<dbReference type="RefSeq" id="WP_073275463.1">
    <property type="nucleotide sequence ID" value="NZ_FRAC01000010.1"/>
</dbReference>
<dbReference type="EMBL" id="FRAC01000010">
    <property type="protein sequence ID" value="SHK24054.1"/>
    <property type="molecule type" value="Genomic_DNA"/>
</dbReference>
<evidence type="ECO:0000256" key="2">
    <source>
        <dbReference type="ARBA" id="ARBA00029447"/>
    </source>
</evidence>
<protein>
    <submittedName>
        <fullName evidence="5">Methyl-accepting chemotaxis protein</fullName>
    </submittedName>
</protein>
<dbReference type="GO" id="GO:0006935">
    <property type="term" value="P:chemotaxis"/>
    <property type="evidence" value="ECO:0007669"/>
    <property type="project" value="UniProtKB-KW"/>
</dbReference>
<dbReference type="GO" id="GO:0004888">
    <property type="term" value="F:transmembrane signaling receptor activity"/>
    <property type="evidence" value="ECO:0007669"/>
    <property type="project" value="InterPro"/>
</dbReference>
<dbReference type="InterPro" id="IPR004090">
    <property type="entry name" value="Chemotax_Me-accpt_rcpt"/>
</dbReference>
<reference evidence="5 6" key="1">
    <citation type="submission" date="2016-11" db="EMBL/GenBank/DDBJ databases">
        <authorList>
            <person name="Jaros S."/>
            <person name="Januszkiewicz K."/>
            <person name="Wedrychowicz H."/>
        </authorList>
    </citation>
    <scope>NUCLEOTIDE SEQUENCE [LARGE SCALE GENOMIC DNA]</scope>
    <source>
        <strain evidence="5 6">DSM 15929</strain>
    </source>
</reference>
<dbReference type="Gene3D" id="3.30.450.20">
    <property type="entry name" value="PAS domain"/>
    <property type="match status" value="1"/>
</dbReference>
<dbReference type="InterPro" id="IPR029151">
    <property type="entry name" value="Sensor-like_sf"/>
</dbReference>
<dbReference type="OrthoDB" id="9814363at2"/>
<name>A0A1M6QV01_9FIRM</name>
<organism evidence="5 6">
    <name type="scientific">Anaerocolumna jejuensis DSM 15929</name>
    <dbReference type="NCBI Taxonomy" id="1121322"/>
    <lineage>
        <taxon>Bacteria</taxon>
        <taxon>Bacillati</taxon>
        <taxon>Bacillota</taxon>
        <taxon>Clostridia</taxon>
        <taxon>Lachnospirales</taxon>
        <taxon>Lachnospiraceae</taxon>
        <taxon>Anaerocolumna</taxon>
    </lineage>
</organism>
<dbReference type="AlphaFoldDB" id="A0A1M6QV01"/>
<dbReference type="GO" id="GO:0007165">
    <property type="term" value="P:signal transduction"/>
    <property type="evidence" value="ECO:0007669"/>
    <property type="project" value="UniProtKB-KW"/>
</dbReference>
<evidence type="ECO:0000313" key="5">
    <source>
        <dbReference type="EMBL" id="SHK24054.1"/>
    </source>
</evidence>
<keyword evidence="1" id="KW-0145">Chemotaxis</keyword>
<evidence type="ECO:0000259" key="4">
    <source>
        <dbReference type="PROSITE" id="PS50111"/>
    </source>
</evidence>
<dbReference type="Pfam" id="PF00015">
    <property type="entry name" value="MCPsignal"/>
    <property type="match status" value="1"/>
</dbReference>
<dbReference type="PANTHER" id="PTHR43531:SF11">
    <property type="entry name" value="METHYL-ACCEPTING CHEMOTAXIS PROTEIN 3"/>
    <property type="match status" value="1"/>
</dbReference>
<gene>
    <name evidence="5" type="ORF">SAMN02745136_02046</name>
</gene>
<evidence type="ECO:0000313" key="6">
    <source>
        <dbReference type="Proteomes" id="UP000184386"/>
    </source>
</evidence>
<dbReference type="PANTHER" id="PTHR43531">
    <property type="entry name" value="PROTEIN ICFG"/>
    <property type="match status" value="1"/>
</dbReference>
<evidence type="ECO:0000256" key="1">
    <source>
        <dbReference type="ARBA" id="ARBA00022500"/>
    </source>
</evidence>
<dbReference type="SMART" id="SM00283">
    <property type="entry name" value="MA"/>
    <property type="match status" value="1"/>
</dbReference>
<dbReference type="SUPFAM" id="SSF103190">
    <property type="entry name" value="Sensory domain-like"/>
    <property type="match status" value="1"/>
</dbReference>
<accession>A0A1M6QV01</accession>
<dbReference type="Proteomes" id="UP000184386">
    <property type="component" value="Unassembled WGS sequence"/>
</dbReference>
<feature type="domain" description="Methyl-accepting transducer" evidence="4">
    <location>
        <begin position="112"/>
        <end position="341"/>
    </location>
</feature>
<dbReference type="InterPro" id="IPR051310">
    <property type="entry name" value="MCP_chemotaxis"/>
</dbReference>
<dbReference type="STRING" id="1121322.SAMN02745136_02046"/>
<dbReference type="Gene3D" id="1.10.287.950">
    <property type="entry name" value="Methyl-accepting chemotaxis protein"/>
    <property type="match status" value="1"/>
</dbReference>
<dbReference type="GO" id="GO:0016020">
    <property type="term" value="C:membrane"/>
    <property type="evidence" value="ECO:0007669"/>
    <property type="project" value="InterPro"/>
</dbReference>
<dbReference type="InterPro" id="IPR004089">
    <property type="entry name" value="MCPsignal_dom"/>
</dbReference>
<sequence>MRKIKTIASLYSESKSIADGLHQMSKGYLDARIDQDENLLLVDLASDFNNITQLLNNYIKEITHVISHLSAGDMTISPDPNIHFSGDFIPIKNALSKIGNSLKVTFGSISELSYQIDSMCNQLQQSSNTIAENASNEANMISDISRTMTDITYKTVLNAKNAEASSQYTLEAKREAETGQDYMNRMLTSIEAVQTSTRDIGYVIDIIRNIASQTKLLALNASIEAARAGETGKGFAVVAEQVGSLASQSSDAVRQTSELISKNHEKVQESMEITTLAAKSLNSILTSVDKTAALSSEIAEASKEQENALKDISEIIGNLSLAEQDNAAFAMESATNTVTLLDESNRLKELISHFRISENHTAKRDKQQEAQYEKSIMKELTTLTASVSETGDMDRLLSDYIENRNDLECIYVMDANGIQVSHTILHSMIDTENNVEFRPGLPGDDFTSKKYFRQAILLKGDIYSSFDYISSATGKLCRTISQLYENRDGKQFVMCADISCVF</sequence>
<dbReference type="PRINTS" id="PR00260">
    <property type="entry name" value="CHEMTRNSDUCR"/>
</dbReference>
<keyword evidence="3" id="KW-0807">Transducer</keyword>
<dbReference type="PROSITE" id="PS50111">
    <property type="entry name" value="CHEMOTAXIS_TRANSDUC_2"/>
    <property type="match status" value="1"/>
</dbReference>
<proteinExistence type="inferred from homology"/>
<evidence type="ECO:0000256" key="3">
    <source>
        <dbReference type="PROSITE-ProRule" id="PRU00284"/>
    </source>
</evidence>
<comment type="similarity">
    <text evidence="2">Belongs to the methyl-accepting chemotaxis (MCP) protein family.</text>
</comment>
<dbReference type="SUPFAM" id="SSF58104">
    <property type="entry name" value="Methyl-accepting chemotaxis protein (MCP) signaling domain"/>
    <property type="match status" value="1"/>
</dbReference>
<keyword evidence="6" id="KW-1185">Reference proteome</keyword>